<dbReference type="Pfam" id="PF23639">
    <property type="entry name" value="DUF7146"/>
    <property type="match status" value="1"/>
</dbReference>
<reference evidence="3 4" key="1">
    <citation type="submission" date="2019-06" db="EMBL/GenBank/DDBJ databases">
        <title>Paenimaribius caenipelagi gen. nov., sp. nov., isolated from a tidal flat.</title>
        <authorList>
            <person name="Yoon J.-H."/>
        </authorList>
    </citation>
    <scope>NUCLEOTIDE SEQUENCE [LARGE SCALE GENOMIC DNA]</scope>
    <source>
        <strain evidence="3 4">JBTF-M29</strain>
    </source>
</reference>
<gene>
    <name evidence="3" type="ORF">FEV53_04610</name>
</gene>
<accession>A0A547Q7I9</accession>
<name>A0A547Q7I9_9RHOB</name>
<dbReference type="InterPro" id="IPR006171">
    <property type="entry name" value="TOPRIM_dom"/>
</dbReference>
<dbReference type="InterPro" id="IPR055570">
    <property type="entry name" value="DUF7146"/>
</dbReference>
<dbReference type="Gene3D" id="3.40.1360.10">
    <property type="match status" value="1"/>
</dbReference>
<dbReference type="InterPro" id="IPR034154">
    <property type="entry name" value="TOPRIM_DnaG/twinkle"/>
</dbReference>
<dbReference type="RefSeq" id="WP_142833648.1">
    <property type="nucleotide sequence ID" value="NZ_VFSV01000006.1"/>
</dbReference>
<dbReference type="Proteomes" id="UP000318590">
    <property type="component" value="Unassembled WGS sequence"/>
</dbReference>
<keyword evidence="4" id="KW-1185">Reference proteome</keyword>
<feature type="domain" description="Toprim" evidence="1">
    <location>
        <begin position="200"/>
        <end position="290"/>
    </location>
</feature>
<organism evidence="3 4">
    <name type="scientific">Palleronia caenipelagi</name>
    <dbReference type="NCBI Taxonomy" id="2489174"/>
    <lineage>
        <taxon>Bacteria</taxon>
        <taxon>Pseudomonadati</taxon>
        <taxon>Pseudomonadota</taxon>
        <taxon>Alphaproteobacteria</taxon>
        <taxon>Rhodobacterales</taxon>
        <taxon>Roseobacteraceae</taxon>
        <taxon>Palleronia</taxon>
    </lineage>
</organism>
<comment type="caution">
    <text evidence="3">The sequence shown here is derived from an EMBL/GenBank/DDBJ whole genome shotgun (WGS) entry which is preliminary data.</text>
</comment>
<protein>
    <submittedName>
        <fullName evidence="3">Uncharacterized protein</fullName>
    </submittedName>
</protein>
<evidence type="ECO:0000259" key="2">
    <source>
        <dbReference type="Pfam" id="PF23639"/>
    </source>
</evidence>
<evidence type="ECO:0000259" key="1">
    <source>
        <dbReference type="Pfam" id="PF13362"/>
    </source>
</evidence>
<dbReference type="AlphaFoldDB" id="A0A547Q7I9"/>
<proteinExistence type="predicted"/>
<evidence type="ECO:0000313" key="4">
    <source>
        <dbReference type="Proteomes" id="UP000318590"/>
    </source>
</evidence>
<dbReference type="CDD" id="cd01029">
    <property type="entry name" value="TOPRIM_primases"/>
    <property type="match status" value="1"/>
</dbReference>
<sequence length="297" mass="31111">MQSAEVMTKSLGGNWYGSYGVAPCPVCQPERRSDQTALTLGDGHSGLLAHCKKSGCEFGSILAAAGITKDDVCPPDPAVRARRDAERRADIERRARQAHALWCEARPIIGTIAEGYLRDARAIHGPLPDSLRFHPAAWHGATASRYPALVARVDGADGFAVHRTYLGPDGLGKADLTPAKAMLGATAGGAVRLQEGNDRLVVAEGIETALSLACGLLHGPAAIWAALSTSGMTGLRLPNEPGRLVIAPDGDPVGKKAAQTLAERADALGWSVSLLPAPEGSDWNSVIQKRRSGNAHS</sequence>
<dbReference type="Pfam" id="PF13362">
    <property type="entry name" value="Toprim_3"/>
    <property type="match status" value="1"/>
</dbReference>
<dbReference type="EMBL" id="VFSV01000006">
    <property type="protein sequence ID" value="TRD22346.1"/>
    <property type="molecule type" value="Genomic_DNA"/>
</dbReference>
<dbReference type="OrthoDB" id="9811157at2"/>
<feature type="domain" description="DUF7146" evidence="2">
    <location>
        <begin position="92"/>
        <end position="193"/>
    </location>
</feature>
<evidence type="ECO:0000313" key="3">
    <source>
        <dbReference type="EMBL" id="TRD22346.1"/>
    </source>
</evidence>